<evidence type="ECO:0000313" key="2">
    <source>
        <dbReference type="EMBL" id="RZV37034.1"/>
    </source>
</evidence>
<dbReference type="PANTHER" id="PTHR37804:SF1">
    <property type="entry name" value="CDAA REGULATORY PROTEIN CDAR"/>
    <property type="match status" value="1"/>
</dbReference>
<evidence type="ECO:0000256" key="1">
    <source>
        <dbReference type="SAM" id="Phobius"/>
    </source>
</evidence>
<protein>
    <recommendedName>
        <fullName evidence="4">YbbR-like domain-containing protein</fullName>
    </recommendedName>
</protein>
<dbReference type="EMBL" id="SHMQ01000046">
    <property type="protein sequence ID" value="RZV37034.1"/>
    <property type="molecule type" value="Genomic_DNA"/>
</dbReference>
<dbReference type="Gene3D" id="2.170.120.40">
    <property type="entry name" value="YbbR-like domain"/>
    <property type="match status" value="1"/>
</dbReference>
<comment type="caution">
    <text evidence="2">The sequence shown here is derived from an EMBL/GenBank/DDBJ whole genome shotgun (WGS) entry which is preliminary data.</text>
</comment>
<dbReference type="Proteomes" id="UP000322454">
    <property type="component" value="Unassembled WGS sequence"/>
</dbReference>
<feature type="transmembrane region" description="Helical" evidence="1">
    <location>
        <begin position="12"/>
        <end position="30"/>
    </location>
</feature>
<reference evidence="2 3" key="1">
    <citation type="submission" date="2019-01" db="EMBL/GenBank/DDBJ databases">
        <title>Insights into ecological role of a new deltaproteobacterial order Candidatus Sinidesulfobacterales (Sva0485) by metagenomics and metatranscriptomics.</title>
        <authorList>
            <person name="Tan S."/>
            <person name="Liu J."/>
            <person name="Fang Y."/>
            <person name="Hedlund B."/>
            <person name="Lian Z.-H."/>
            <person name="Huang L.-Y."/>
            <person name="Li J.-T."/>
            <person name="Huang L.-N."/>
            <person name="Li W.-J."/>
            <person name="Jiang H.-C."/>
            <person name="Dong H.-L."/>
            <person name="Shu W.-S."/>
        </authorList>
    </citation>
    <scope>NUCLEOTIDE SEQUENCE [LARGE SCALE GENOMIC DNA]</scope>
    <source>
        <strain evidence="2">AP4</strain>
    </source>
</reference>
<organism evidence="2 3">
    <name type="scientific">Candidatus Acidulodesulfobacterium acidiphilum</name>
    <dbReference type="NCBI Taxonomy" id="2597224"/>
    <lineage>
        <taxon>Bacteria</taxon>
        <taxon>Deltaproteobacteria</taxon>
        <taxon>Candidatus Acidulodesulfobacterales</taxon>
        <taxon>Candidatus Acidulodesulfobacterium</taxon>
    </lineage>
</organism>
<dbReference type="AlphaFoldDB" id="A0A520X748"/>
<keyword evidence="1" id="KW-0472">Membrane</keyword>
<evidence type="ECO:0008006" key="4">
    <source>
        <dbReference type="Google" id="ProtNLM"/>
    </source>
</evidence>
<accession>A0A520X748</accession>
<dbReference type="PANTHER" id="PTHR37804">
    <property type="entry name" value="CDAA REGULATORY PROTEIN CDAR"/>
    <property type="match status" value="1"/>
</dbReference>
<proteinExistence type="predicted"/>
<keyword evidence="1" id="KW-1133">Transmembrane helix</keyword>
<dbReference type="Pfam" id="PF07949">
    <property type="entry name" value="YbbR"/>
    <property type="match status" value="1"/>
</dbReference>
<evidence type="ECO:0000313" key="3">
    <source>
        <dbReference type="Proteomes" id="UP000322454"/>
    </source>
</evidence>
<name>A0A520X748_9DELT</name>
<dbReference type="Gene3D" id="2.170.120.30">
    <property type="match status" value="1"/>
</dbReference>
<dbReference type="InterPro" id="IPR053154">
    <property type="entry name" value="c-di-AMP_regulator"/>
</dbReference>
<keyword evidence="1" id="KW-0812">Transmembrane</keyword>
<dbReference type="InterPro" id="IPR012505">
    <property type="entry name" value="YbbR"/>
</dbReference>
<gene>
    <name evidence="2" type="ORF">EVJ48_09605</name>
</gene>
<sequence length="220" mass="25022">MNRYLENLIKKNFWLKIFSLIFAVIIWAYVVGGTKQDEVVTAGLIIKNLPKGYAVSNFMPKKIRVKLRGSRIDLMKINKKIFFQINGYSLLAKKNTIILGRSYLNLPNGIKVIKISPRIIPVIISRITTKYIKILPITSGLPQKGYVLKHISVLPQYVPVKGPRDIVNHLSVITTMKINIDNIDKNKTLSVSLRKPTNLVKILYNKKVNVNLTVIKSSKK</sequence>